<evidence type="ECO:0000313" key="3">
    <source>
        <dbReference type="Proteomes" id="UP000646827"/>
    </source>
</evidence>
<dbReference type="Proteomes" id="UP000646827">
    <property type="component" value="Unassembled WGS sequence"/>
</dbReference>
<feature type="region of interest" description="Disordered" evidence="1">
    <location>
        <begin position="1"/>
        <end position="72"/>
    </location>
</feature>
<name>A0A8H7RSL7_9FUNG</name>
<evidence type="ECO:0000313" key="2">
    <source>
        <dbReference type="EMBL" id="KAG2216319.1"/>
    </source>
</evidence>
<protein>
    <submittedName>
        <fullName evidence="2">Uncharacterized protein</fullName>
    </submittedName>
</protein>
<evidence type="ECO:0000256" key="1">
    <source>
        <dbReference type="SAM" id="MobiDB-lite"/>
    </source>
</evidence>
<reference evidence="2 3" key="1">
    <citation type="submission" date="2020-12" db="EMBL/GenBank/DDBJ databases">
        <title>Metabolic potential, ecology and presence of endohyphal bacteria is reflected in genomic diversity of Mucoromycotina.</title>
        <authorList>
            <person name="Muszewska A."/>
            <person name="Okrasinska A."/>
            <person name="Steczkiewicz K."/>
            <person name="Drgas O."/>
            <person name="Orlowska M."/>
            <person name="Perlinska-Lenart U."/>
            <person name="Aleksandrzak-Piekarczyk T."/>
            <person name="Szatraj K."/>
            <person name="Zielenkiewicz U."/>
            <person name="Pilsyk S."/>
            <person name="Malc E."/>
            <person name="Mieczkowski P."/>
            <person name="Kruszewska J.S."/>
            <person name="Biernat P."/>
            <person name="Pawlowska J."/>
        </authorList>
    </citation>
    <scope>NUCLEOTIDE SEQUENCE [LARGE SCALE GENOMIC DNA]</scope>
    <source>
        <strain evidence="2 3">CBS 142.35</strain>
    </source>
</reference>
<dbReference type="EMBL" id="JAEPRB010000423">
    <property type="protein sequence ID" value="KAG2216319.1"/>
    <property type="molecule type" value="Genomic_DNA"/>
</dbReference>
<sequence>MALILQPKVTATAAPLRCKNRASGSSRKRNRTEVTGSSSFSSRTASPESSSPASASSGDSHESSSTTIASTESTSKRRKRIIDYFAGKDVSDIKLNEDATKWYIDGTDITDKFLKYREKTVEKAKKGRLETYQEELSINCIFAIDDLDSIYPNSTLGYGFDDSLWMKMTEECNDLYPLQPLPVGVEDILKKFDMAGKTKFSNCSNIVKSMETGNSEDSECIQDSLRSLSNLSLDIYSTDGKPINEKEKTVNFDYAAQMPKEALLIVEIKAPQKIKNGSRPDLVKLANEMKDALDKMIKDGLDDPEITVVGILIEGI</sequence>
<feature type="compositionally biased region" description="Low complexity" evidence="1">
    <location>
        <begin position="37"/>
        <end position="72"/>
    </location>
</feature>
<comment type="caution">
    <text evidence="2">The sequence shown here is derived from an EMBL/GenBank/DDBJ whole genome shotgun (WGS) entry which is preliminary data.</text>
</comment>
<proteinExistence type="predicted"/>
<keyword evidence="3" id="KW-1185">Reference proteome</keyword>
<dbReference type="OrthoDB" id="2443381at2759"/>
<gene>
    <name evidence="2" type="ORF">INT45_009701</name>
</gene>
<accession>A0A8H7RSL7</accession>
<organism evidence="2 3">
    <name type="scientific">Circinella minor</name>
    <dbReference type="NCBI Taxonomy" id="1195481"/>
    <lineage>
        <taxon>Eukaryota</taxon>
        <taxon>Fungi</taxon>
        <taxon>Fungi incertae sedis</taxon>
        <taxon>Mucoromycota</taxon>
        <taxon>Mucoromycotina</taxon>
        <taxon>Mucoromycetes</taxon>
        <taxon>Mucorales</taxon>
        <taxon>Lichtheimiaceae</taxon>
        <taxon>Circinella</taxon>
    </lineage>
</organism>
<dbReference type="AlphaFoldDB" id="A0A8H7RSL7"/>